<feature type="transmembrane region" description="Helical" evidence="1">
    <location>
        <begin position="259"/>
        <end position="280"/>
    </location>
</feature>
<keyword evidence="1" id="KW-1133">Transmembrane helix</keyword>
<keyword evidence="1" id="KW-0812">Transmembrane</keyword>
<feature type="transmembrane region" description="Helical" evidence="1">
    <location>
        <begin position="12"/>
        <end position="35"/>
    </location>
</feature>
<dbReference type="EMBL" id="VFIO01000018">
    <property type="protein sequence ID" value="TWR84346.1"/>
    <property type="molecule type" value="Genomic_DNA"/>
</dbReference>
<feature type="transmembrane region" description="Helical" evidence="1">
    <location>
        <begin position="74"/>
        <end position="98"/>
    </location>
</feature>
<name>A0ABY3GB72_9PSED</name>
<feature type="transmembrane region" description="Helical" evidence="1">
    <location>
        <begin position="202"/>
        <end position="220"/>
    </location>
</feature>
<evidence type="ECO:0000313" key="2">
    <source>
        <dbReference type="EMBL" id="TWR84346.1"/>
    </source>
</evidence>
<comment type="caution">
    <text evidence="2">The sequence shown here is derived from an EMBL/GenBank/DDBJ whole genome shotgun (WGS) entry which is preliminary data.</text>
</comment>
<dbReference type="InterPro" id="IPR025686">
    <property type="entry name" value="Glucos_trans_II"/>
</dbReference>
<sequence>MWFEIKRDSKDVFWFFLILSLVYVFPIIHADYLYIDDQWRSLLLVDDAWRRQGRVFAQLLYGAMTFTPSMPSIFPLPLLVSVVAIAWAMKSLVFYLYVEVDFSKCLVVLPLLCSPFFLGNLTYQYDGPAMVLAVVAMVAALTFKPENVGLNVIMPAMLITLALGLYQPSVSVFIGLCCVELLLLIHSAVPGRSVISRIGLRALQLVLGMTVYFFTAYSLVDNSRGTLLAFDSNWINRVESRLHLVVDKISLLNSPGVSWMWAVLLLLAGAGGLFFVAKCLARADRLSAKVGILMAIFFTVGVLLLCTPNVMLFLHEDRMDARNLMGFSSLLILVFYLAHDALNRIKPGAGRCLIIPCLYMFSLSYLYGQVLNAKKEYEASLSTNIAYDLTSRIELRDVEGFNFSAPGAERDAYWVPASEGALALMPVLRYVLSDDNTILFPDHLKRLGISKVYWVRASIDQLMAQNKGKLIVDNKQYRVYRVGNEGLIQIKSHRESAAPEPD</sequence>
<dbReference type="Pfam" id="PF14264">
    <property type="entry name" value="Glucos_trans_II"/>
    <property type="match status" value="1"/>
</dbReference>
<accession>A0ABY3GB72</accession>
<protein>
    <recommendedName>
        <fullName evidence="4">Glucosyltransferase GtrII-like protein</fullName>
    </recommendedName>
</protein>
<feature type="transmembrane region" description="Helical" evidence="1">
    <location>
        <begin position="350"/>
        <end position="368"/>
    </location>
</feature>
<evidence type="ECO:0000256" key="1">
    <source>
        <dbReference type="SAM" id="Phobius"/>
    </source>
</evidence>
<evidence type="ECO:0000313" key="3">
    <source>
        <dbReference type="Proteomes" id="UP000318428"/>
    </source>
</evidence>
<feature type="transmembrane region" description="Helical" evidence="1">
    <location>
        <begin position="321"/>
        <end position="338"/>
    </location>
</feature>
<organism evidence="2 3">
    <name type="scientific">Pseudomonas saxonica</name>
    <dbReference type="NCBI Taxonomy" id="2600598"/>
    <lineage>
        <taxon>Bacteria</taxon>
        <taxon>Pseudomonadati</taxon>
        <taxon>Pseudomonadota</taxon>
        <taxon>Gammaproteobacteria</taxon>
        <taxon>Pseudomonadales</taxon>
        <taxon>Pseudomonadaceae</taxon>
        <taxon>Pseudomonas</taxon>
    </lineage>
</organism>
<keyword evidence="1" id="KW-0472">Membrane</keyword>
<feature type="transmembrane region" description="Helical" evidence="1">
    <location>
        <begin position="172"/>
        <end position="190"/>
    </location>
</feature>
<feature type="transmembrane region" description="Helical" evidence="1">
    <location>
        <begin position="292"/>
        <end position="315"/>
    </location>
</feature>
<dbReference type="Proteomes" id="UP000318428">
    <property type="component" value="Unassembled WGS sequence"/>
</dbReference>
<gene>
    <name evidence="2" type="ORF">FJD38_23710</name>
</gene>
<evidence type="ECO:0008006" key="4">
    <source>
        <dbReference type="Google" id="ProtNLM"/>
    </source>
</evidence>
<keyword evidence="3" id="KW-1185">Reference proteome</keyword>
<reference evidence="2 3" key="1">
    <citation type="submission" date="2019-06" db="EMBL/GenBank/DDBJ databases">
        <title>Pseudomonas bimorpha sp. nov. isolated from bovine raw milk and skim milk concentrate.</title>
        <authorList>
            <person name="Hofmann K."/>
            <person name="Huptas C."/>
            <person name="Doll E."/>
            <person name="Scherer S."/>
            <person name="Wenning M."/>
        </authorList>
    </citation>
    <scope>NUCLEOTIDE SEQUENCE [LARGE SCALE GENOMIC DNA]</scope>
    <source>
        <strain evidence="2 3">DSM 108989</strain>
    </source>
</reference>
<dbReference type="RefSeq" id="WP_146387924.1">
    <property type="nucleotide sequence ID" value="NZ_VFIO01000018.1"/>
</dbReference>
<feature type="transmembrane region" description="Helical" evidence="1">
    <location>
        <begin position="105"/>
        <end position="121"/>
    </location>
</feature>
<proteinExistence type="predicted"/>